<protein>
    <recommendedName>
        <fullName evidence="3">Methylase</fullName>
    </recommendedName>
</protein>
<dbReference type="Pfam" id="PF06080">
    <property type="entry name" value="DUF938"/>
    <property type="match status" value="1"/>
</dbReference>
<keyword evidence="2" id="KW-1185">Reference proteome</keyword>
<dbReference type="PANTHER" id="PTHR20974:SF0">
    <property type="entry name" value="UPF0585 PROTEIN CG18661"/>
    <property type="match status" value="1"/>
</dbReference>
<evidence type="ECO:0000313" key="2">
    <source>
        <dbReference type="Proteomes" id="UP001152467"/>
    </source>
</evidence>
<dbReference type="SUPFAM" id="SSF53335">
    <property type="entry name" value="S-adenosyl-L-methionine-dependent methyltransferases"/>
    <property type="match status" value="1"/>
</dbReference>
<comment type="caution">
    <text evidence="1">The sequence shown here is derived from an EMBL/GenBank/DDBJ whole genome shotgun (WGS) entry which is preliminary data.</text>
</comment>
<dbReference type="Proteomes" id="UP001152467">
    <property type="component" value="Unassembled WGS sequence"/>
</dbReference>
<dbReference type="InterPro" id="IPR029063">
    <property type="entry name" value="SAM-dependent_MTases_sf"/>
</dbReference>
<name>A0A9W4R3R8_9GAMM</name>
<proteinExistence type="predicted"/>
<dbReference type="AlphaFoldDB" id="A0A9W4R3R8"/>
<dbReference type="EMBL" id="CAMAPC010000021">
    <property type="protein sequence ID" value="CAH9065365.1"/>
    <property type="molecule type" value="Genomic_DNA"/>
</dbReference>
<dbReference type="PANTHER" id="PTHR20974">
    <property type="entry name" value="UPF0585 PROTEIN CG18661"/>
    <property type="match status" value="1"/>
</dbReference>
<sequence length="195" mass="22108">MSKPFSQACENNKAPILSRLKPYLLDYDHVLEVGSGTGQHAVYFAQQLSHLIWQTSDRAQNHAGIQKWLDDSQVNNVIAPLPLDLNEGWPIEQVPVIYTANTMHIVSVELVKMFFKGVAKHLAVEGLLCIYGPFNYEGEFTSDSNAHFDAHLKMNDPQSGIRDFEWICSLAQHVGLRLLEDFTMPANNRLLLFKR</sequence>
<organism evidence="1 2">
    <name type="scientific">Pseudoalteromonas holothuriae</name>
    <dbReference type="NCBI Taxonomy" id="2963714"/>
    <lineage>
        <taxon>Bacteria</taxon>
        <taxon>Pseudomonadati</taxon>
        <taxon>Pseudomonadota</taxon>
        <taxon>Gammaproteobacteria</taxon>
        <taxon>Alteromonadales</taxon>
        <taxon>Pseudoalteromonadaceae</taxon>
        <taxon>Pseudoalteromonas</taxon>
    </lineage>
</organism>
<dbReference type="Gene3D" id="3.40.50.150">
    <property type="entry name" value="Vaccinia Virus protein VP39"/>
    <property type="match status" value="1"/>
</dbReference>
<dbReference type="RefSeq" id="WP_261626991.1">
    <property type="nucleotide sequence ID" value="NZ_CAMAPC010000021.1"/>
</dbReference>
<evidence type="ECO:0008006" key="3">
    <source>
        <dbReference type="Google" id="ProtNLM"/>
    </source>
</evidence>
<dbReference type="InterPro" id="IPR010342">
    <property type="entry name" value="DUF938"/>
</dbReference>
<reference evidence="1" key="1">
    <citation type="submission" date="2022-07" db="EMBL/GenBank/DDBJ databases">
        <authorList>
            <person name="Criscuolo A."/>
        </authorList>
    </citation>
    <scope>NUCLEOTIDE SEQUENCE</scope>
    <source>
        <strain evidence="1">CIP111854</strain>
    </source>
</reference>
<evidence type="ECO:0000313" key="1">
    <source>
        <dbReference type="EMBL" id="CAH9065365.1"/>
    </source>
</evidence>
<gene>
    <name evidence="1" type="ORF">PSECIP111854_03665</name>
</gene>
<accession>A0A9W4R3R8</accession>